<dbReference type="HOGENOM" id="CLU_081658_0_0_1"/>
<dbReference type="AlphaFoldDB" id="A0A0D0T964"/>
<evidence type="ECO:0000313" key="2">
    <source>
        <dbReference type="EMBL" id="KIR42542.1"/>
    </source>
</evidence>
<accession>A0A0D0T964</accession>
<dbReference type="OrthoDB" id="2159786at2759"/>
<feature type="region of interest" description="Disordered" evidence="1">
    <location>
        <begin position="253"/>
        <end position="301"/>
    </location>
</feature>
<dbReference type="InterPro" id="IPR011990">
    <property type="entry name" value="TPR-like_helical_dom_sf"/>
</dbReference>
<evidence type="ECO:0008006" key="4">
    <source>
        <dbReference type="Google" id="ProtNLM"/>
    </source>
</evidence>
<dbReference type="GO" id="GO:0001164">
    <property type="term" value="F:RNA polymerase I core promoter sequence-specific DNA binding"/>
    <property type="evidence" value="ECO:0007669"/>
    <property type="project" value="InterPro"/>
</dbReference>
<reference evidence="2 3" key="1">
    <citation type="submission" date="2015-01" db="EMBL/GenBank/DDBJ databases">
        <title>The Genome Sequence of Cryptococcus gattii Ram5.</title>
        <authorList>
            <consortium name="The Broad Institute Genomics Platform"/>
            <person name="Cuomo C."/>
            <person name="Litvintseva A."/>
            <person name="Chen Y."/>
            <person name="Heitman J."/>
            <person name="Sun S."/>
            <person name="Springer D."/>
            <person name="Dromer F."/>
            <person name="Young S."/>
            <person name="Zeng Q."/>
            <person name="Gargeya S."/>
            <person name="Abouelleil A."/>
            <person name="Alvarado L."/>
            <person name="Chapman S.B."/>
            <person name="Gainer-Dewar J."/>
            <person name="Goldberg J."/>
            <person name="Griggs A."/>
            <person name="Gujja S."/>
            <person name="Hansen M."/>
            <person name="Howarth C."/>
            <person name="Imamovic A."/>
            <person name="Larimer J."/>
            <person name="Murphy C."/>
            <person name="Naylor J."/>
            <person name="Pearson M."/>
            <person name="Priest M."/>
            <person name="Roberts A."/>
            <person name="Saif S."/>
            <person name="Shea T."/>
            <person name="Sykes S."/>
            <person name="Wortman J."/>
            <person name="Nusbaum C."/>
            <person name="Birren B."/>
        </authorList>
    </citation>
    <scope>NUCLEOTIDE SEQUENCE [LARGE SCALE GENOMIC DNA]</scope>
    <source>
        <strain evidence="2 3">Ram5</strain>
    </source>
</reference>
<dbReference type="GO" id="GO:0017025">
    <property type="term" value="F:TBP-class protein binding"/>
    <property type="evidence" value="ECO:0007669"/>
    <property type="project" value="TreeGrafter"/>
</dbReference>
<name>A0A0D0T964_9TREE</name>
<evidence type="ECO:0000256" key="1">
    <source>
        <dbReference type="SAM" id="MobiDB-lite"/>
    </source>
</evidence>
<proteinExistence type="predicted"/>
<dbReference type="EMBL" id="KN847898">
    <property type="protein sequence ID" value="KIR42542.1"/>
    <property type="molecule type" value="Genomic_DNA"/>
</dbReference>
<dbReference type="GO" id="GO:0001181">
    <property type="term" value="F:RNA polymerase I general transcription initiation factor activity"/>
    <property type="evidence" value="ECO:0007669"/>
    <property type="project" value="InterPro"/>
</dbReference>
<dbReference type="Gene3D" id="1.25.40.10">
    <property type="entry name" value="Tetratricopeptide repeat domain"/>
    <property type="match status" value="1"/>
</dbReference>
<feature type="region of interest" description="Disordered" evidence="1">
    <location>
        <begin position="198"/>
        <end position="222"/>
    </location>
</feature>
<keyword evidence="3" id="KW-1185">Reference proteome</keyword>
<gene>
    <name evidence="2" type="ORF">I313_01769</name>
</gene>
<organism evidence="2 3">
    <name type="scientific">Cryptococcus deuterogattii Ram5</name>
    <dbReference type="NCBI Taxonomy" id="1296110"/>
    <lineage>
        <taxon>Eukaryota</taxon>
        <taxon>Fungi</taxon>
        <taxon>Dikarya</taxon>
        <taxon>Basidiomycota</taxon>
        <taxon>Agaricomycotina</taxon>
        <taxon>Tremellomycetes</taxon>
        <taxon>Tremellales</taxon>
        <taxon>Cryptococcaceae</taxon>
        <taxon>Cryptococcus</taxon>
        <taxon>Cryptococcus gattii species complex</taxon>
    </lineage>
</organism>
<dbReference type="GO" id="GO:0042790">
    <property type="term" value="P:nucleolar large rRNA transcription by RNA polymerase I"/>
    <property type="evidence" value="ECO:0007669"/>
    <property type="project" value="TreeGrafter"/>
</dbReference>
<dbReference type="InterPro" id="IPR053029">
    <property type="entry name" value="RNA_pol_I-specific_init_factor"/>
</dbReference>
<feature type="region of interest" description="Disordered" evidence="1">
    <location>
        <begin position="1"/>
        <end position="22"/>
    </location>
</feature>
<dbReference type="InterPro" id="IPR007224">
    <property type="entry name" value="TIF_Rrn11"/>
</dbReference>
<feature type="compositionally biased region" description="Acidic residues" evidence="1">
    <location>
        <begin position="264"/>
        <end position="287"/>
    </location>
</feature>
<dbReference type="PANTHER" id="PTHR28244">
    <property type="entry name" value="RNA POLYMERASE I-SPECIFIC TRANSCRIPTION INITIATION FACTOR RRN11"/>
    <property type="match status" value="1"/>
</dbReference>
<feature type="compositionally biased region" description="Acidic residues" evidence="1">
    <location>
        <begin position="13"/>
        <end position="22"/>
    </location>
</feature>
<dbReference type="Pfam" id="PF04090">
    <property type="entry name" value="Rrn11"/>
    <property type="match status" value="1"/>
</dbReference>
<dbReference type="PANTHER" id="PTHR28244:SF1">
    <property type="entry name" value="RNA POLYMERASE I-SPECIFIC TRANSCRIPTION INITIATION FACTOR RRN11"/>
    <property type="match status" value="1"/>
</dbReference>
<sequence length="301" mass="34365">MPAKPILPIRQDDSDDSNESYYDEQGELPLRHAYIHSLANLLHACLLRGDIDRAKRAWAILIRCREVDWRARWQWGLLFLSSGSSDAVQNTQASMYASQAEDDYRQAERWINTLRVGARMEDKPSLLHALTLILIKHARYRQALEELETYLPSYPYLLSASLHTYAGLLAFYLAQPSSAIRQPTPVASQYDNLLGRADRDSAATSQRSSRSPSPLPDGWEHADGSLMRQARQWFVNAIEIDEKEDVAREFLRVIDKPNPGAEEDKSESDEDMESVQDEISEEEGYSDEFEKIGLADEYEPQ</sequence>
<protein>
    <recommendedName>
        <fullName evidence="4">RNA polymerase I-specific transcription initiation factor RRN11</fullName>
    </recommendedName>
</protein>
<dbReference type="Proteomes" id="UP000053392">
    <property type="component" value="Unassembled WGS sequence"/>
</dbReference>
<dbReference type="GO" id="GO:0070860">
    <property type="term" value="C:RNA polymerase I core factor complex"/>
    <property type="evidence" value="ECO:0007669"/>
    <property type="project" value="TreeGrafter"/>
</dbReference>
<feature type="compositionally biased region" description="Low complexity" evidence="1">
    <location>
        <begin position="202"/>
        <end position="212"/>
    </location>
</feature>
<evidence type="ECO:0000313" key="3">
    <source>
        <dbReference type="Proteomes" id="UP000053392"/>
    </source>
</evidence>